<accession>A0ABR3H5W8</accession>
<evidence type="ECO:0000313" key="1">
    <source>
        <dbReference type="EMBL" id="KAL0860194.1"/>
    </source>
</evidence>
<proteinExistence type="predicted"/>
<dbReference type="Proteomes" id="UP001549920">
    <property type="component" value="Unassembled WGS sequence"/>
</dbReference>
<sequence>MFTCASCEVQHTEGPICSACRQHYDFQCSGITEAGFRKLGDRKNTWRCLKCKSGASPSPFASSSQSQVNQFDLFQEQLNKITFQLTPLAALVEDVKVIKSELTDVPALRSEVERLSQALQDRDQRDGANNIEIRGIPQGKFENLHEIVQRISNFYDFETKRKILIIPIIVSFHSRYTKENYVAASRRKKQNKLSDLGYAAAGNFLRQRSPDTI</sequence>
<dbReference type="EMBL" id="JBEUOH010000026">
    <property type="protein sequence ID" value="KAL0860194.1"/>
    <property type="molecule type" value="Genomic_DNA"/>
</dbReference>
<keyword evidence="2" id="KW-1185">Reference proteome</keyword>
<evidence type="ECO:0008006" key="3">
    <source>
        <dbReference type="Google" id="ProtNLM"/>
    </source>
</evidence>
<comment type="caution">
    <text evidence="1">The sequence shown here is derived from an EMBL/GenBank/DDBJ whole genome shotgun (WGS) entry which is preliminary data.</text>
</comment>
<organism evidence="1 2">
    <name type="scientific">Loxostege sticticalis</name>
    <name type="common">Beet webworm moth</name>
    <dbReference type="NCBI Taxonomy" id="481309"/>
    <lineage>
        <taxon>Eukaryota</taxon>
        <taxon>Metazoa</taxon>
        <taxon>Ecdysozoa</taxon>
        <taxon>Arthropoda</taxon>
        <taxon>Hexapoda</taxon>
        <taxon>Insecta</taxon>
        <taxon>Pterygota</taxon>
        <taxon>Neoptera</taxon>
        <taxon>Endopterygota</taxon>
        <taxon>Lepidoptera</taxon>
        <taxon>Glossata</taxon>
        <taxon>Ditrysia</taxon>
        <taxon>Pyraloidea</taxon>
        <taxon>Crambidae</taxon>
        <taxon>Pyraustinae</taxon>
        <taxon>Loxostege</taxon>
    </lineage>
</organism>
<name>A0ABR3H5W8_LOXSC</name>
<gene>
    <name evidence="1" type="ORF">ABMA27_010501</name>
</gene>
<evidence type="ECO:0000313" key="2">
    <source>
        <dbReference type="Proteomes" id="UP001549920"/>
    </source>
</evidence>
<protein>
    <recommendedName>
        <fullName evidence="3">Zinc finger PHD-type domain-containing protein</fullName>
    </recommendedName>
</protein>
<reference evidence="1 2" key="1">
    <citation type="submission" date="2024-06" db="EMBL/GenBank/DDBJ databases">
        <title>A chromosome-level genome assembly of beet webworm, Loxostege sticticalis.</title>
        <authorList>
            <person name="Zhang Y."/>
        </authorList>
    </citation>
    <scope>NUCLEOTIDE SEQUENCE [LARGE SCALE GENOMIC DNA]</scope>
    <source>
        <strain evidence="1">AQ026</strain>
        <tissue evidence="1">Whole body</tissue>
    </source>
</reference>